<dbReference type="Proteomes" id="UP000287033">
    <property type="component" value="Unassembled WGS sequence"/>
</dbReference>
<reference evidence="2 3" key="1">
    <citation type="journal article" date="2018" name="Nat. Ecol. Evol.">
        <title>Shark genomes provide insights into elasmobranch evolution and the origin of vertebrates.</title>
        <authorList>
            <person name="Hara Y"/>
            <person name="Yamaguchi K"/>
            <person name="Onimaru K"/>
            <person name="Kadota M"/>
            <person name="Koyanagi M"/>
            <person name="Keeley SD"/>
            <person name="Tatsumi K"/>
            <person name="Tanaka K"/>
            <person name="Motone F"/>
            <person name="Kageyama Y"/>
            <person name="Nozu R"/>
            <person name="Adachi N"/>
            <person name="Nishimura O"/>
            <person name="Nakagawa R"/>
            <person name="Tanegashima C"/>
            <person name="Kiyatake I"/>
            <person name="Matsumoto R"/>
            <person name="Murakumo K"/>
            <person name="Nishida K"/>
            <person name="Terakita A"/>
            <person name="Kuratani S"/>
            <person name="Sato K"/>
            <person name="Hyodo S Kuraku.S."/>
        </authorList>
    </citation>
    <scope>NUCLEOTIDE SEQUENCE [LARGE SCALE GENOMIC DNA]</scope>
</reference>
<proteinExistence type="predicted"/>
<keyword evidence="3" id="KW-1185">Reference proteome</keyword>
<comment type="caution">
    <text evidence="2">The sequence shown here is derived from an EMBL/GenBank/DDBJ whole genome shotgun (WGS) entry which is preliminary data.</text>
</comment>
<organism evidence="2 3">
    <name type="scientific">Chiloscyllium punctatum</name>
    <name type="common">Brownbanded bambooshark</name>
    <name type="synonym">Hemiscyllium punctatum</name>
    <dbReference type="NCBI Taxonomy" id="137246"/>
    <lineage>
        <taxon>Eukaryota</taxon>
        <taxon>Metazoa</taxon>
        <taxon>Chordata</taxon>
        <taxon>Craniata</taxon>
        <taxon>Vertebrata</taxon>
        <taxon>Chondrichthyes</taxon>
        <taxon>Elasmobranchii</taxon>
        <taxon>Galeomorphii</taxon>
        <taxon>Galeoidea</taxon>
        <taxon>Orectolobiformes</taxon>
        <taxon>Hemiscylliidae</taxon>
        <taxon>Chiloscyllium</taxon>
    </lineage>
</organism>
<name>A0A401TJ89_CHIPU</name>
<feature type="region of interest" description="Disordered" evidence="1">
    <location>
        <begin position="60"/>
        <end position="90"/>
    </location>
</feature>
<sequence>MDTWGLYGEQSEDGFAGRSWENSVKIGSWRTTGEQIVDGFTGQSGVGVRDGCSEDKVRVASQTRLPREPSGTLDHRPLLGQQSGDGVARRCSENKTGLGSQAVDRVEEWECCHMKLRANRLGTGSQIIAMGAELGWRHGLLLRKTAGMGQYQENTGGCGLSRLLGNQSRDRLSGRCWEKGVRTGSETAAWRSEWN</sequence>
<accession>A0A401TJ89</accession>
<evidence type="ECO:0000256" key="1">
    <source>
        <dbReference type="SAM" id="MobiDB-lite"/>
    </source>
</evidence>
<evidence type="ECO:0000313" key="3">
    <source>
        <dbReference type="Proteomes" id="UP000287033"/>
    </source>
</evidence>
<gene>
    <name evidence="2" type="ORF">chiPu_0026706</name>
</gene>
<evidence type="ECO:0000313" key="2">
    <source>
        <dbReference type="EMBL" id="GCC42705.1"/>
    </source>
</evidence>
<protein>
    <submittedName>
        <fullName evidence="2">Uncharacterized protein</fullName>
    </submittedName>
</protein>
<dbReference type="AlphaFoldDB" id="A0A401TJ89"/>
<dbReference type="EMBL" id="BEZZ01085810">
    <property type="protein sequence ID" value="GCC42705.1"/>
    <property type="molecule type" value="Genomic_DNA"/>
</dbReference>